<evidence type="ECO:0000256" key="2">
    <source>
        <dbReference type="ARBA" id="ARBA00022747"/>
    </source>
</evidence>
<dbReference type="InterPro" id="IPR000055">
    <property type="entry name" value="Restrct_endonuc_typeI_TRD"/>
</dbReference>
<evidence type="ECO:0000259" key="4">
    <source>
        <dbReference type="Pfam" id="PF01420"/>
    </source>
</evidence>
<dbReference type="GO" id="GO:0009307">
    <property type="term" value="P:DNA restriction-modification system"/>
    <property type="evidence" value="ECO:0007669"/>
    <property type="project" value="UniProtKB-KW"/>
</dbReference>
<dbReference type="InterPro" id="IPR052021">
    <property type="entry name" value="Type-I_RS_S_subunit"/>
</dbReference>
<organism evidence="5 6">
    <name type="scientific">Rubellimicrobium roseum</name>
    <dbReference type="NCBI Taxonomy" id="687525"/>
    <lineage>
        <taxon>Bacteria</taxon>
        <taxon>Pseudomonadati</taxon>
        <taxon>Pseudomonadota</taxon>
        <taxon>Alphaproteobacteria</taxon>
        <taxon>Rhodobacterales</taxon>
        <taxon>Roseobacteraceae</taxon>
        <taxon>Rubellimicrobium</taxon>
    </lineage>
</organism>
<dbReference type="GO" id="GO:0004519">
    <property type="term" value="F:endonuclease activity"/>
    <property type="evidence" value="ECO:0007669"/>
    <property type="project" value="UniProtKB-KW"/>
</dbReference>
<keyword evidence="2" id="KW-0680">Restriction system</keyword>
<accession>A0A5C4NA46</accession>
<dbReference type="OrthoDB" id="512700at2"/>
<dbReference type="PANTHER" id="PTHR30408:SF13">
    <property type="entry name" value="TYPE I RESTRICTION ENZYME HINDI SPECIFICITY SUBUNIT"/>
    <property type="match status" value="1"/>
</dbReference>
<keyword evidence="6" id="KW-1185">Reference proteome</keyword>
<keyword evidence="3" id="KW-0238">DNA-binding</keyword>
<comment type="similarity">
    <text evidence="1">Belongs to the type-I restriction system S methylase family.</text>
</comment>
<evidence type="ECO:0000256" key="3">
    <source>
        <dbReference type="ARBA" id="ARBA00023125"/>
    </source>
</evidence>
<dbReference type="RefSeq" id="WP_139083659.1">
    <property type="nucleotide sequence ID" value="NZ_VDFV01000065.1"/>
</dbReference>
<keyword evidence="5" id="KW-0255">Endonuclease</keyword>
<evidence type="ECO:0000313" key="6">
    <source>
        <dbReference type="Proteomes" id="UP000305709"/>
    </source>
</evidence>
<reference evidence="5 6" key="1">
    <citation type="submission" date="2019-06" db="EMBL/GenBank/DDBJ databases">
        <authorList>
            <person name="Jiang L."/>
        </authorList>
    </citation>
    <scope>NUCLEOTIDE SEQUENCE [LARGE SCALE GENOMIC DNA]</scope>
    <source>
        <strain evidence="5 6">YIM 48858</strain>
    </source>
</reference>
<keyword evidence="5" id="KW-0378">Hydrolase</keyword>
<keyword evidence="5" id="KW-0540">Nuclease</keyword>
<comment type="caution">
    <text evidence="5">The sequence shown here is derived from an EMBL/GenBank/DDBJ whole genome shotgun (WGS) entry which is preliminary data.</text>
</comment>
<sequence>MGGEWPEVTLGAYTLKIGSGATPRGGADSYLAEGPFALIRSQNVLDFQFKHGGLAFIDEEQARLLDGVTVKDKDILVNITGDSVARVCMVDAAVLPARVNQHVAIVRADPKHFEQRFLFYALVAPATKQLMLSIAASGATRNALTKSDLERLRVPKPSMGSQKAVAELLGALDDKIELNRRTAGTLESMARALFRSWFVDFDPVRAKAEGRSTGLPDDLAALFPNIFGGDAVPDGWSVEPVLPNLAEFVTRGLSPAYADEGILVVNQKCIRESQIDFSKARRHDPKIKSVSESKALAIGDILINSTGVGTLGRVAQVTSLPEPATADSHVTIVRPKASVVSANYLGLAIMDLENAIEALAQGSTGQTELPRESVGRMRILVPSVEVGAAFDRAVTPLRQRADQARQQASTLAALRDTLLPKLISGELRIADATAEVTAA</sequence>
<dbReference type="Pfam" id="PF01420">
    <property type="entry name" value="Methylase_S"/>
    <property type="match status" value="1"/>
</dbReference>
<dbReference type="SUPFAM" id="SSF116734">
    <property type="entry name" value="DNA methylase specificity domain"/>
    <property type="match status" value="2"/>
</dbReference>
<dbReference type="PANTHER" id="PTHR30408">
    <property type="entry name" value="TYPE-1 RESTRICTION ENZYME ECOKI SPECIFICITY PROTEIN"/>
    <property type="match status" value="1"/>
</dbReference>
<name>A0A5C4NA46_9RHOB</name>
<feature type="domain" description="Type I restriction modification DNA specificity" evidence="4">
    <location>
        <begin position="70"/>
        <end position="183"/>
    </location>
</feature>
<evidence type="ECO:0000256" key="1">
    <source>
        <dbReference type="ARBA" id="ARBA00010923"/>
    </source>
</evidence>
<gene>
    <name evidence="5" type="ORF">FHG71_21035</name>
</gene>
<evidence type="ECO:0000313" key="5">
    <source>
        <dbReference type="EMBL" id="TNC61570.1"/>
    </source>
</evidence>
<proteinExistence type="inferred from homology"/>
<dbReference type="EMBL" id="VDFV01000065">
    <property type="protein sequence ID" value="TNC61570.1"/>
    <property type="molecule type" value="Genomic_DNA"/>
</dbReference>
<dbReference type="Gene3D" id="3.90.220.20">
    <property type="entry name" value="DNA methylase specificity domains"/>
    <property type="match status" value="2"/>
</dbReference>
<dbReference type="AlphaFoldDB" id="A0A5C4NA46"/>
<dbReference type="Proteomes" id="UP000305709">
    <property type="component" value="Unassembled WGS sequence"/>
</dbReference>
<dbReference type="GO" id="GO:0003677">
    <property type="term" value="F:DNA binding"/>
    <property type="evidence" value="ECO:0007669"/>
    <property type="project" value="UniProtKB-KW"/>
</dbReference>
<dbReference type="InterPro" id="IPR044946">
    <property type="entry name" value="Restrct_endonuc_typeI_TRD_sf"/>
</dbReference>
<protein>
    <submittedName>
        <fullName evidence="5">Restriction endonuclease subunit S</fullName>
    </submittedName>
</protein>